<protein>
    <submittedName>
        <fullName evidence="2">Uncharacterized protein</fullName>
    </submittedName>
</protein>
<evidence type="ECO:0000256" key="1">
    <source>
        <dbReference type="SAM" id="MobiDB-lite"/>
    </source>
</evidence>
<keyword evidence="3" id="KW-1185">Reference proteome</keyword>
<reference evidence="3" key="1">
    <citation type="journal article" date="2020" name="Stud. Mycol.">
        <title>101 Dothideomycetes genomes: A test case for predicting lifestyles and emergence of pathogens.</title>
        <authorList>
            <person name="Haridas S."/>
            <person name="Albert R."/>
            <person name="Binder M."/>
            <person name="Bloem J."/>
            <person name="LaButti K."/>
            <person name="Salamov A."/>
            <person name="Andreopoulos B."/>
            <person name="Baker S."/>
            <person name="Barry K."/>
            <person name="Bills G."/>
            <person name="Bluhm B."/>
            <person name="Cannon C."/>
            <person name="Castanera R."/>
            <person name="Culley D."/>
            <person name="Daum C."/>
            <person name="Ezra D."/>
            <person name="Gonzalez J."/>
            <person name="Henrissat B."/>
            <person name="Kuo A."/>
            <person name="Liang C."/>
            <person name="Lipzen A."/>
            <person name="Lutzoni F."/>
            <person name="Magnuson J."/>
            <person name="Mondo S."/>
            <person name="Nolan M."/>
            <person name="Ohm R."/>
            <person name="Pangilinan J."/>
            <person name="Park H.-J."/>
            <person name="Ramirez L."/>
            <person name="Alfaro M."/>
            <person name="Sun H."/>
            <person name="Tritt A."/>
            <person name="Yoshinaga Y."/>
            <person name="Zwiers L.-H."/>
            <person name="Turgeon B."/>
            <person name="Goodwin S."/>
            <person name="Spatafora J."/>
            <person name="Crous P."/>
            <person name="Grigoriev I."/>
        </authorList>
    </citation>
    <scope>NUCLEOTIDE SEQUENCE [LARGE SCALE GENOMIC DNA]</scope>
    <source>
        <strain evidence="3">CBS 304.66</strain>
    </source>
</reference>
<feature type="compositionally biased region" description="Basic residues" evidence="1">
    <location>
        <begin position="63"/>
        <end position="72"/>
    </location>
</feature>
<name>A0A9P4N8P2_9PLEO</name>
<comment type="caution">
    <text evidence="2">The sequence shown here is derived from an EMBL/GenBank/DDBJ whole genome shotgun (WGS) entry which is preliminary data.</text>
</comment>
<evidence type="ECO:0000313" key="2">
    <source>
        <dbReference type="EMBL" id="KAF2265826.1"/>
    </source>
</evidence>
<feature type="compositionally biased region" description="Polar residues" evidence="1">
    <location>
        <begin position="93"/>
        <end position="105"/>
    </location>
</feature>
<feature type="compositionally biased region" description="Polar residues" evidence="1">
    <location>
        <begin position="35"/>
        <end position="44"/>
    </location>
</feature>
<dbReference type="AlphaFoldDB" id="A0A9P4N8P2"/>
<dbReference type="Proteomes" id="UP000800093">
    <property type="component" value="Unassembled WGS sequence"/>
</dbReference>
<feature type="compositionally biased region" description="Low complexity" evidence="1">
    <location>
        <begin position="113"/>
        <end position="125"/>
    </location>
</feature>
<accession>A0A9P4N8P2</accession>
<proteinExistence type="predicted"/>
<feature type="region of interest" description="Disordered" evidence="1">
    <location>
        <begin position="1"/>
        <end position="44"/>
    </location>
</feature>
<evidence type="ECO:0000313" key="3">
    <source>
        <dbReference type="Proteomes" id="UP000800093"/>
    </source>
</evidence>
<feature type="region of interest" description="Disordered" evidence="1">
    <location>
        <begin position="57"/>
        <end position="141"/>
    </location>
</feature>
<dbReference type="EMBL" id="ML986603">
    <property type="protein sequence ID" value="KAF2265826.1"/>
    <property type="molecule type" value="Genomic_DNA"/>
</dbReference>
<sequence>MESSQSVLHPRSPKASGRVRAHQSVTFRAGARPRSNGQQQTANSPLACTVLALSMRPMSARRNPCRPPKRKPAIFLRAQPPRSSRDRGIPPKSASSRSQLQSVFSLASDGADTPLSLSSRTPLSSCAPHRESPPPASQSSCHFTVSYSCCRAARAGRRVVADLARRATSIVLPSSRYPVA</sequence>
<gene>
    <name evidence="2" type="ORF">CC78DRAFT_578998</name>
</gene>
<organism evidence="2 3">
    <name type="scientific">Lojkania enalia</name>
    <dbReference type="NCBI Taxonomy" id="147567"/>
    <lineage>
        <taxon>Eukaryota</taxon>
        <taxon>Fungi</taxon>
        <taxon>Dikarya</taxon>
        <taxon>Ascomycota</taxon>
        <taxon>Pezizomycotina</taxon>
        <taxon>Dothideomycetes</taxon>
        <taxon>Pleosporomycetidae</taxon>
        <taxon>Pleosporales</taxon>
        <taxon>Pleosporales incertae sedis</taxon>
        <taxon>Lojkania</taxon>
    </lineage>
</organism>